<organism evidence="2 3">
    <name type="scientific">Jatropha curcas</name>
    <name type="common">Barbados nut</name>
    <dbReference type="NCBI Taxonomy" id="180498"/>
    <lineage>
        <taxon>Eukaryota</taxon>
        <taxon>Viridiplantae</taxon>
        <taxon>Streptophyta</taxon>
        <taxon>Embryophyta</taxon>
        <taxon>Tracheophyta</taxon>
        <taxon>Spermatophyta</taxon>
        <taxon>Magnoliopsida</taxon>
        <taxon>eudicotyledons</taxon>
        <taxon>Gunneridae</taxon>
        <taxon>Pentapetalae</taxon>
        <taxon>rosids</taxon>
        <taxon>fabids</taxon>
        <taxon>Malpighiales</taxon>
        <taxon>Euphorbiaceae</taxon>
        <taxon>Crotonoideae</taxon>
        <taxon>Jatropheae</taxon>
        <taxon>Jatropha</taxon>
    </lineage>
</organism>
<dbReference type="EMBL" id="KK914570">
    <property type="protein sequence ID" value="KDP32788.1"/>
    <property type="molecule type" value="Genomic_DNA"/>
</dbReference>
<sequence length="270" mass="30564">MGGHRAIEAAKTVIEVADVAWKAMEFTHNHHHNQTHENHDNITHASIDEELESLRSENRCLKLQLEQNLKLLQNLSESPCLLNDCPPDLHARLVATVDSEDFLARLKSLQLASANISGIEFPFKEATGDDMHSAEMLINVSNEEPSWWVWVTEEMAPNNIEERSRIDNENYVVVTEEHVVDAVANFMAKCILSNPKAQKMTPEELQKSLEKALEGVSKWEKILNIWHAGQLFYTLATWGLALWGLYRTRSILKLAAKGVHKTSKVVLKAL</sequence>
<dbReference type="PANTHER" id="PTHR33874">
    <property type="entry name" value="RING FINGER PROTEIN"/>
    <property type="match status" value="1"/>
</dbReference>
<name>A0A067KCR9_JATCU</name>
<dbReference type="AlphaFoldDB" id="A0A067KCR9"/>
<evidence type="ECO:0000313" key="3">
    <source>
        <dbReference type="Proteomes" id="UP000027138"/>
    </source>
</evidence>
<reference evidence="2 3" key="1">
    <citation type="journal article" date="2014" name="PLoS ONE">
        <title>Global Analysis of Gene Expression Profiles in Physic Nut (Jatropha curcas L.) Seedlings Exposed to Salt Stress.</title>
        <authorList>
            <person name="Zhang L."/>
            <person name="Zhang C."/>
            <person name="Wu P."/>
            <person name="Chen Y."/>
            <person name="Li M."/>
            <person name="Jiang H."/>
            <person name="Wu G."/>
        </authorList>
    </citation>
    <scope>NUCLEOTIDE SEQUENCE [LARGE SCALE GENOMIC DNA]</scope>
    <source>
        <strain evidence="3">cv. GZQX0401</strain>
        <tissue evidence="2">Young leaves</tissue>
    </source>
</reference>
<evidence type="ECO:0000256" key="1">
    <source>
        <dbReference type="SAM" id="Coils"/>
    </source>
</evidence>
<dbReference type="OrthoDB" id="845076at2759"/>
<proteinExistence type="predicted"/>
<dbReference type="Proteomes" id="UP000027138">
    <property type="component" value="Unassembled WGS sequence"/>
</dbReference>
<keyword evidence="1" id="KW-0175">Coiled coil</keyword>
<protein>
    <recommendedName>
        <fullName evidence="4">RRP15-like protein</fullName>
    </recommendedName>
</protein>
<evidence type="ECO:0008006" key="4">
    <source>
        <dbReference type="Google" id="ProtNLM"/>
    </source>
</evidence>
<accession>A0A067KCR9</accession>
<dbReference type="KEGG" id="jcu:105638922"/>
<gene>
    <name evidence="2" type="ORF">JCGZ_12080</name>
</gene>
<keyword evidence="3" id="KW-1185">Reference proteome</keyword>
<evidence type="ECO:0000313" key="2">
    <source>
        <dbReference type="EMBL" id="KDP32788.1"/>
    </source>
</evidence>
<dbReference type="STRING" id="180498.A0A067KCR9"/>
<dbReference type="PANTHER" id="PTHR33874:SF4">
    <property type="entry name" value="EXPRESSED PROTEIN"/>
    <property type="match status" value="1"/>
</dbReference>
<feature type="coiled-coil region" evidence="1">
    <location>
        <begin position="44"/>
        <end position="71"/>
    </location>
</feature>